<dbReference type="InterPro" id="IPR007627">
    <property type="entry name" value="RNA_pol_sigma70_r2"/>
</dbReference>
<comment type="similarity">
    <text evidence="1">Belongs to the sigma-70 factor family. ECF subfamily.</text>
</comment>
<dbReference type="InterPro" id="IPR039425">
    <property type="entry name" value="RNA_pol_sigma-70-like"/>
</dbReference>
<evidence type="ECO:0000259" key="5">
    <source>
        <dbReference type="Pfam" id="PF04542"/>
    </source>
</evidence>
<organism evidence="6 7">
    <name type="scientific">Methylomonas albis</name>
    <dbReference type="NCBI Taxonomy" id="1854563"/>
    <lineage>
        <taxon>Bacteria</taxon>
        <taxon>Pseudomonadati</taxon>
        <taxon>Pseudomonadota</taxon>
        <taxon>Gammaproteobacteria</taxon>
        <taxon>Methylococcales</taxon>
        <taxon>Methylococcaceae</taxon>
        <taxon>Methylomonas</taxon>
    </lineage>
</organism>
<dbReference type="RefSeq" id="WP_192373796.1">
    <property type="nucleotide sequence ID" value="NZ_CAJHIV010000001.1"/>
</dbReference>
<dbReference type="InterPro" id="IPR013325">
    <property type="entry name" value="RNA_pol_sigma_r2"/>
</dbReference>
<evidence type="ECO:0000256" key="4">
    <source>
        <dbReference type="ARBA" id="ARBA00023163"/>
    </source>
</evidence>
<dbReference type="NCBIfam" id="TIGR02937">
    <property type="entry name" value="sigma70-ECF"/>
    <property type="match status" value="1"/>
</dbReference>
<keyword evidence="7" id="KW-1185">Reference proteome</keyword>
<proteinExistence type="inferred from homology"/>
<dbReference type="EMBL" id="JACXSS010000001">
    <property type="protein sequence ID" value="MBD9355427.1"/>
    <property type="molecule type" value="Genomic_DNA"/>
</dbReference>
<keyword evidence="2" id="KW-0805">Transcription regulation</keyword>
<dbReference type="PANTHER" id="PTHR43133:SF63">
    <property type="entry name" value="RNA POLYMERASE SIGMA FACTOR FECI-RELATED"/>
    <property type="match status" value="1"/>
</dbReference>
<sequence length="169" mass="19654">MHTNYPALTAAFLQHQNELRQFLLRRVNCPETADDLLQDTYLHIVQYTAQAQIANRRAFLYRVAGNLALDYWRGQMRGSARAGGALEDDWECPRPQPERWLEARQRWLAVEAWLRDLPLPNRLTIRMQRLEGKSHRQIAAELQVTPRHVELLLSQTSKTLALRFAEASP</sequence>
<gene>
    <name evidence="6" type="ORF">IE877_05960</name>
</gene>
<dbReference type="InterPro" id="IPR014284">
    <property type="entry name" value="RNA_pol_sigma-70_dom"/>
</dbReference>
<evidence type="ECO:0000256" key="2">
    <source>
        <dbReference type="ARBA" id="ARBA00023015"/>
    </source>
</evidence>
<evidence type="ECO:0000256" key="3">
    <source>
        <dbReference type="ARBA" id="ARBA00023082"/>
    </source>
</evidence>
<evidence type="ECO:0000313" key="6">
    <source>
        <dbReference type="EMBL" id="MBD9355427.1"/>
    </source>
</evidence>
<dbReference type="Pfam" id="PF04542">
    <property type="entry name" value="Sigma70_r2"/>
    <property type="match status" value="1"/>
</dbReference>
<protein>
    <submittedName>
        <fullName evidence="6">RNA polymerase sigma factor</fullName>
    </submittedName>
</protein>
<evidence type="ECO:0000313" key="7">
    <source>
        <dbReference type="Proteomes" id="UP000652176"/>
    </source>
</evidence>
<dbReference type="PANTHER" id="PTHR43133">
    <property type="entry name" value="RNA POLYMERASE ECF-TYPE SIGMA FACTO"/>
    <property type="match status" value="1"/>
</dbReference>
<dbReference type="SUPFAM" id="SSF88946">
    <property type="entry name" value="Sigma2 domain of RNA polymerase sigma factors"/>
    <property type="match status" value="1"/>
</dbReference>
<evidence type="ECO:0000256" key="1">
    <source>
        <dbReference type="ARBA" id="ARBA00010641"/>
    </source>
</evidence>
<dbReference type="Gene3D" id="1.10.1740.10">
    <property type="match status" value="1"/>
</dbReference>
<dbReference type="Gene3D" id="1.10.10.10">
    <property type="entry name" value="Winged helix-like DNA-binding domain superfamily/Winged helix DNA-binding domain"/>
    <property type="match status" value="1"/>
</dbReference>
<keyword evidence="4" id="KW-0804">Transcription</keyword>
<dbReference type="InterPro" id="IPR013324">
    <property type="entry name" value="RNA_pol_sigma_r3/r4-like"/>
</dbReference>
<dbReference type="InterPro" id="IPR036388">
    <property type="entry name" value="WH-like_DNA-bd_sf"/>
</dbReference>
<keyword evidence="3" id="KW-0731">Sigma factor</keyword>
<accession>A0ABR9CX22</accession>
<dbReference type="SUPFAM" id="SSF88659">
    <property type="entry name" value="Sigma3 and sigma4 domains of RNA polymerase sigma factors"/>
    <property type="match status" value="1"/>
</dbReference>
<feature type="domain" description="RNA polymerase sigma-70 region 2" evidence="5">
    <location>
        <begin position="12"/>
        <end position="77"/>
    </location>
</feature>
<name>A0ABR9CX22_9GAMM</name>
<dbReference type="Proteomes" id="UP000652176">
    <property type="component" value="Unassembled WGS sequence"/>
</dbReference>
<reference evidence="6 7" key="1">
    <citation type="submission" date="2020-09" db="EMBL/GenBank/DDBJ databases">
        <title>Methylomonas albis sp. nov. and Methylomonas fluvii sp. nov.: Two cold-adapted methanotrophs from the River Elbe and an amended description of Methylovulum psychrotolerans strain Eb1.</title>
        <authorList>
            <person name="Bussmann I.K."/>
            <person name="Klings K.-W."/>
            <person name="Warnstedt J."/>
            <person name="Hoppert M."/>
            <person name="Saborowski A."/>
            <person name="Horn F."/>
            <person name="Liebner S."/>
        </authorList>
    </citation>
    <scope>NUCLEOTIDE SEQUENCE [LARGE SCALE GENOMIC DNA]</scope>
    <source>
        <strain evidence="6 7">EbA</strain>
    </source>
</reference>
<comment type="caution">
    <text evidence="6">The sequence shown here is derived from an EMBL/GenBank/DDBJ whole genome shotgun (WGS) entry which is preliminary data.</text>
</comment>